<accession>A0A7X0IHV4</accession>
<proteinExistence type="predicted"/>
<keyword evidence="3" id="KW-1185">Reference proteome</keyword>
<protein>
    <recommendedName>
        <fullName evidence="1">DUF397 domain-containing protein</fullName>
    </recommendedName>
</protein>
<dbReference type="AlphaFoldDB" id="A0A7X0IHV4"/>
<name>A0A7X0IHV4_9ACTN</name>
<evidence type="ECO:0000313" key="3">
    <source>
        <dbReference type="Proteomes" id="UP000555564"/>
    </source>
</evidence>
<reference evidence="2 3" key="1">
    <citation type="submission" date="2020-08" db="EMBL/GenBank/DDBJ databases">
        <title>Sequencing the genomes of 1000 actinobacteria strains.</title>
        <authorList>
            <person name="Klenk H.-P."/>
        </authorList>
    </citation>
    <scope>NUCLEOTIDE SEQUENCE [LARGE SCALE GENOMIC DNA]</scope>
    <source>
        <strain evidence="2 3">DSM 44936</strain>
    </source>
</reference>
<dbReference type="Pfam" id="PF04149">
    <property type="entry name" value="DUF397"/>
    <property type="match status" value="1"/>
</dbReference>
<evidence type="ECO:0000313" key="2">
    <source>
        <dbReference type="EMBL" id="MBB6475529.1"/>
    </source>
</evidence>
<dbReference type="InterPro" id="IPR007278">
    <property type="entry name" value="DUF397"/>
</dbReference>
<organism evidence="2 3">
    <name type="scientific">Sphaerisporangium rubeum</name>
    <dbReference type="NCBI Taxonomy" id="321317"/>
    <lineage>
        <taxon>Bacteria</taxon>
        <taxon>Bacillati</taxon>
        <taxon>Actinomycetota</taxon>
        <taxon>Actinomycetes</taxon>
        <taxon>Streptosporangiales</taxon>
        <taxon>Streptosporangiaceae</taxon>
        <taxon>Sphaerisporangium</taxon>
    </lineage>
</organism>
<evidence type="ECO:0000259" key="1">
    <source>
        <dbReference type="Pfam" id="PF04149"/>
    </source>
</evidence>
<dbReference type="Proteomes" id="UP000555564">
    <property type="component" value="Unassembled WGS sequence"/>
</dbReference>
<feature type="domain" description="DUF397" evidence="1">
    <location>
        <begin position="7"/>
        <end position="61"/>
    </location>
</feature>
<gene>
    <name evidence="2" type="ORF">BJ992_004960</name>
</gene>
<sequence length="66" mass="6881">MDELTKATWIKSSYSGGNGGDCVEVASLTDGRRGVRDSKNPAGPAFMVDAVAWTAFCAVVKDGSLI</sequence>
<comment type="caution">
    <text evidence="2">The sequence shown here is derived from an EMBL/GenBank/DDBJ whole genome shotgun (WGS) entry which is preliminary data.</text>
</comment>
<dbReference type="RefSeq" id="WP_184984920.1">
    <property type="nucleotide sequence ID" value="NZ_BAAALO010000081.1"/>
</dbReference>
<dbReference type="EMBL" id="JACHIU010000001">
    <property type="protein sequence ID" value="MBB6475529.1"/>
    <property type="molecule type" value="Genomic_DNA"/>
</dbReference>